<feature type="compositionally biased region" description="Basic and acidic residues" evidence="5">
    <location>
        <begin position="844"/>
        <end position="855"/>
    </location>
</feature>
<feature type="compositionally biased region" description="Acidic residues" evidence="5">
    <location>
        <begin position="1255"/>
        <end position="1266"/>
    </location>
</feature>
<evidence type="ECO:0000256" key="4">
    <source>
        <dbReference type="ARBA" id="ARBA00023242"/>
    </source>
</evidence>
<feature type="compositionally biased region" description="Basic and acidic residues" evidence="5">
    <location>
        <begin position="1293"/>
        <end position="1310"/>
    </location>
</feature>
<dbReference type="InterPro" id="IPR003347">
    <property type="entry name" value="JmjC_dom"/>
</dbReference>
<proteinExistence type="predicted"/>
<feature type="compositionally biased region" description="Low complexity" evidence="5">
    <location>
        <begin position="1401"/>
        <end position="1416"/>
    </location>
</feature>
<evidence type="ECO:0000313" key="7">
    <source>
        <dbReference type="EMBL" id="RFU76123.1"/>
    </source>
</evidence>
<dbReference type="Gene3D" id="2.60.120.650">
    <property type="entry name" value="Cupin"/>
    <property type="match status" value="1"/>
</dbReference>
<sequence>MGDETPYRNDMEDHQSSHSSNEDDLKSLYEGAKGRQKAGLASASSRLEASGKLIVNAITTSRDVPTLASESKDSSGSGHPGSSSSGIAGGSASNKVYWQTLSEQSRKSTDERQSELFDTFTQCSTDLLPNYDHVDLSEPLFTEVGASDGLAVVELLSQPEIEPHEPISDVRSNFYTTPEDNLWDEAVATEPNYQEGGERIDFIPNFIGRHELSQQAVPYLGTGDIQKTGSTWLEYWNDVFTSYNARVWGTSRLMTTLGISAQHEPERDNDNNEPTAINRALDCSCLKLLSDATQSKMPSAQHPQAKFDPIPPDLDLPSLVDRTPNFRWAQRVSRSQIRSLGQQDFEKLVAIHVVAGGKPLVIEGWNAALPPSLFNAGWLENAYDKKQENVRDISNAVDIPMTTGHYLRSMQQLTNQWTPNTYRDERRQRLYLKDIDCPVEWHDMLQKIIHPNLFYLNENVTSKGGKRIYDEENFEGETTAAPAGDLMSSLPEQMRAQNLMCYIGHEGTYTPAHREMCASLGQNIMVEASRDENGEKKGSSIWFMTESKDREVVREYFLSMLGHDIEIEKHFAQINAWKKAPFDVYIVEQCVGDFILIPPLAAHQVWNRGTRTMKVAWNRTTVETLELALHEALPKARLVCRDEQYKNKAVVYYTLQKYHAELRRIEQKAEMVQIGFMGFGRDAFRSSPRVKQLAADFKRLFELFTEILVDEVFAFKEKDVEFLPFDSCVTCSYCRSNIFNRFLTCKHCIRPLPNGEEDAYDVCMECYAMGRSCACLSGLQWCEQWSWSELADSYESWKAIVIAIDGHVDLEYSPQPLEIARQRAGKKSLAQICQEALRRRPWKDITKPEREKTPSDSEQGDGDDKPNKKSKRKKKKGEVHRCHVCCHPDYSYRVHLCTNPGCAEGYCYGVLYRAFDLMPQTVLEDEHWQCPKCLGICNCGHCRRAGNTRPYMPKNTSLGHDTRRIADDRSVEALVDFRIHNLSWLKAAGEESRSKDSKRMQRLREQADNAKAQDVLKQAQVEPRMQPSAVFTAHLGDTSAVNGYGDQSQVLGRDKANSSDYSFDVSGGHTRDVDNMPQGVTPPTGANLRGKESLDSSQYPDPSVFARQRIGMGYYEQDDTPDKILFDPYQAPSTDSMKADEPIVPEFVKKSIRAAKRKAKRDNEDPDFIIPKSHQKKPRLITESSDFLDNMDPALFADRTSPAMLNQPVAPVPMNSEASVESSGAPLRFAKISLPRSDANEPSLRHAKPRSSYVEIDDLDMDELEEKEANSRSSPAPVEVYNPTGGKPYKVPTDGKEQELGSSEGHRPDGEMQQTTGSMAPKKRGRPPKKLPKIAPLMNGESVHPPQIESGNSKRGRGRPRKSLPASIRGTDGSPQPTLLNHQEGIVTTRDEGTRTSEPPDANGAANAGDINTAGDSQQRHWRSRPSGIAVIDASARREEQDIIIPSNEMSTEDEIRVQLPKRKRGRPRKSDIPARSGSSLDIVVQANSQFMSMAERMALKGKSFKIGTRRSQSLSKVSRSGQQMMDGRIEQTEEQTTEKRIFGASEHSEESAGRNLRQTKSSGDSTQARSGSTLEATQARRWSRSNSSKESTDDEDIPSNGRVLKRRNRQ</sequence>
<name>A0A395NJU6_TRIAR</name>
<feature type="region of interest" description="Disordered" evidence="5">
    <location>
        <begin position="844"/>
        <end position="874"/>
    </location>
</feature>
<feature type="compositionally biased region" description="Basic and acidic residues" evidence="5">
    <location>
        <begin position="988"/>
        <end position="1008"/>
    </location>
</feature>
<comment type="caution">
    <text evidence="7">The sequence shown here is derived from an EMBL/GenBank/DDBJ whole genome shotgun (WGS) entry which is preliminary data.</text>
</comment>
<dbReference type="SMART" id="SM00384">
    <property type="entry name" value="AT_hook"/>
    <property type="match status" value="3"/>
</dbReference>
<evidence type="ECO:0000256" key="1">
    <source>
        <dbReference type="ARBA" id="ARBA00004123"/>
    </source>
</evidence>
<evidence type="ECO:0000256" key="3">
    <source>
        <dbReference type="ARBA" id="ARBA00023163"/>
    </source>
</evidence>
<feature type="domain" description="JmjC" evidence="6">
    <location>
        <begin position="470"/>
        <end position="636"/>
    </location>
</feature>
<feature type="compositionally biased region" description="Polar residues" evidence="5">
    <location>
        <begin position="1557"/>
        <end position="1577"/>
    </location>
</feature>
<comment type="subcellular location">
    <subcellularLocation>
        <location evidence="1">Nucleus</location>
    </subcellularLocation>
</comment>
<dbReference type="OrthoDB" id="298344at2759"/>
<dbReference type="STRING" id="490622.A0A395NJU6"/>
<keyword evidence="2" id="KW-0805">Transcription regulation</keyword>
<reference evidence="7 8" key="1">
    <citation type="journal article" date="2018" name="PLoS Pathog.">
        <title>Evolution of structural diversity of trichothecenes, a family of toxins produced by plant pathogenic and entomopathogenic fungi.</title>
        <authorList>
            <person name="Proctor R.H."/>
            <person name="McCormick S.P."/>
            <person name="Kim H.S."/>
            <person name="Cardoza R.E."/>
            <person name="Stanley A.M."/>
            <person name="Lindo L."/>
            <person name="Kelly A."/>
            <person name="Brown D.W."/>
            <person name="Lee T."/>
            <person name="Vaughan M.M."/>
            <person name="Alexander N.J."/>
            <person name="Busman M."/>
            <person name="Gutierrez S."/>
        </authorList>
    </citation>
    <scope>NUCLEOTIDE SEQUENCE [LARGE SCALE GENOMIC DNA]</scope>
    <source>
        <strain evidence="7 8">IBT 40837</strain>
    </source>
</reference>
<dbReference type="Pfam" id="PF10497">
    <property type="entry name" value="zf-4CXXC_R1"/>
    <property type="match status" value="1"/>
</dbReference>
<keyword evidence="8" id="KW-1185">Reference proteome</keyword>
<dbReference type="InterPro" id="IPR017956">
    <property type="entry name" value="AT_hook_DNA-bd_motif"/>
</dbReference>
<feature type="compositionally biased region" description="Basic and acidic residues" evidence="5">
    <location>
        <begin position="1528"/>
        <end position="1553"/>
    </location>
</feature>
<feature type="region of interest" description="Disordered" evidence="5">
    <location>
        <begin position="1233"/>
        <end position="1480"/>
    </location>
</feature>
<accession>A0A395NJU6</accession>
<protein>
    <submittedName>
        <fullName evidence="7">Domain containing</fullName>
    </submittedName>
</protein>
<keyword evidence="4" id="KW-0539">Nucleus</keyword>
<dbReference type="SMART" id="SM00558">
    <property type="entry name" value="JmjC"/>
    <property type="match status" value="1"/>
</dbReference>
<dbReference type="InterPro" id="IPR018866">
    <property type="entry name" value="Znf-4CXXC_R1"/>
</dbReference>
<feature type="compositionally biased region" description="Polar residues" evidence="5">
    <location>
        <begin position="1510"/>
        <end position="1524"/>
    </location>
</feature>
<evidence type="ECO:0000256" key="5">
    <source>
        <dbReference type="SAM" id="MobiDB-lite"/>
    </source>
</evidence>
<dbReference type="PROSITE" id="PS51184">
    <property type="entry name" value="JMJC"/>
    <property type="match status" value="1"/>
</dbReference>
<feature type="compositionally biased region" description="Low complexity" evidence="5">
    <location>
        <begin position="74"/>
        <end position="90"/>
    </location>
</feature>
<feature type="region of interest" description="Disordered" evidence="5">
    <location>
        <begin position="1505"/>
        <end position="1611"/>
    </location>
</feature>
<feature type="compositionally biased region" description="Basic and acidic residues" evidence="5">
    <location>
        <begin position="1"/>
        <end position="27"/>
    </location>
</feature>
<dbReference type="Pfam" id="PF02373">
    <property type="entry name" value="JmjC"/>
    <property type="match status" value="1"/>
</dbReference>
<dbReference type="PRINTS" id="PR00929">
    <property type="entry name" value="ATHOOK"/>
</dbReference>
<dbReference type="SUPFAM" id="SSF51197">
    <property type="entry name" value="Clavaminate synthase-like"/>
    <property type="match status" value="1"/>
</dbReference>
<dbReference type="EMBL" id="PXOA01000378">
    <property type="protein sequence ID" value="RFU76123.1"/>
    <property type="molecule type" value="Genomic_DNA"/>
</dbReference>
<keyword evidence="3" id="KW-0804">Transcription</keyword>
<feature type="region of interest" description="Disordered" evidence="5">
    <location>
        <begin position="65"/>
        <end position="90"/>
    </location>
</feature>
<feature type="compositionally biased region" description="Basic residues" evidence="5">
    <location>
        <begin position="1321"/>
        <end position="1332"/>
    </location>
</feature>
<dbReference type="GO" id="GO:0005634">
    <property type="term" value="C:nucleus"/>
    <property type="evidence" value="ECO:0007669"/>
    <property type="project" value="UniProtKB-SubCell"/>
</dbReference>
<organism evidence="7 8">
    <name type="scientific">Trichoderma arundinaceum</name>
    <dbReference type="NCBI Taxonomy" id="490622"/>
    <lineage>
        <taxon>Eukaryota</taxon>
        <taxon>Fungi</taxon>
        <taxon>Dikarya</taxon>
        <taxon>Ascomycota</taxon>
        <taxon>Pezizomycotina</taxon>
        <taxon>Sordariomycetes</taxon>
        <taxon>Hypocreomycetidae</taxon>
        <taxon>Hypocreales</taxon>
        <taxon>Hypocreaceae</taxon>
        <taxon>Trichoderma</taxon>
    </lineage>
</organism>
<evidence type="ECO:0000259" key="6">
    <source>
        <dbReference type="PROSITE" id="PS51184"/>
    </source>
</evidence>
<evidence type="ECO:0000313" key="8">
    <source>
        <dbReference type="Proteomes" id="UP000266272"/>
    </source>
</evidence>
<evidence type="ECO:0000256" key="2">
    <source>
        <dbReference type="ARBA" id="ARBA00023015"/>
    </source>
</evidence>
<dbReference type="GO" id="GO:0003677">
    <property type="term" value="F:DNA binding"/>
    <property type="evidence" value="ECO:0007669"/>
    <property type="project" value="InterPro"/>
</dbReference>
<dbReference type="Proteomes" id="UP000266272">
    <property type="component" value="Unassembled WGS sequence"/>
</dbReference>
<feature type="region of interest" description="Disordered" evidence="5">
    <location>
        <begin position="1"/>
        <end position="45"/>
    </location>
</feature>
<gene>
    <name evidence="7" type="ORF">TARUN_6121</name>
</gene>
<feature type="region of interest" description="Disordered" evidence="5">
    <location>
        <begin position="988"/>
        <end position="1011"/>
    </location>
</feature>